<comment type="caution">
    <text evidence="1">The sequence shown here is derived from an EMBL/GenBank/DDBJ whole genome shotgun (WGS) entry which is preliminary data.</text>
</comment>
<dbReference type="Proteomes" id="UP001286313">
    <property type="component" value="Unassembled WGS sequence"/>
</dbReference>
<reference evidence="1" key="1">
    <citation type="submission" date="2023-10" db="EMBL/GenBank/DDBJ databases">
        <title>Genome assemblies of two species of porcelain crab, Petrolisthes cinctipes and Petrolisthes manimaculis (Anomura: Porcellanidae).</title>
        <authorList>
            <person name="Angst P."/>
        </authorList>
    </citation>
    <scope>NUCLEOTIDE SEQUENCE</scope>
    <source>
        <strain evidence="1">PB745_01</strain>
        <tissue evidence="1">Gill</tissue>
    </source>
</reference>
<dbReference type="EMBL" id="JAWQEG010001559">
    <property type="protein sequence ID" value="KAK3878368.1"/>
    <property type="molecule type" value="Genomic_DNA"/>
</dbReference>
<organism evidence="1 2">
    <name type="scientific">Petrolisthes cinctipes</name>
    <name type="common">Flat porcelain crab</name>
    <dbReference type="NCBI Taxonomy" id="88211"/>
    <lineage>
        <taxon>Eukaryota</taxon>
        <taxon>Metazoa</taxon>
        <taxon>Ecdysozoa</taxon>
        <taxon>Arthropoda</taxon>
        <taxon>Crustacea</taxon>
        <taxon>Multicrustacea</taxon>
        <taxon>Malacostraca</taxon>
        <taxon>Eumalacostraca</taxon>
        <taxon>Eucarida</taxon>
        <taxon>Decapoda</taxon>
        <taxon>Pleocyemata</taxon>
        <taxon>Anomura</taxon>
        <taxon>Galatheoidea</taxon>
        <taxon>Porcellanidae</taxon>
        <taxon>Petrolisthes</taxon>
    </lineage>
</organism>
<evidence type="ECO:0000313" key="2">
    <source>
        <dbReference type="Proteomes" id="UP001286313"/>
    </source>
</evidence>
<gene>
    <name evidence="1" type="ORF">Pcinc_016952</name>
</gene>
<proteinExistence type="predicted"/>
<protein>
    <submittedName>
        <fullName evidence="1">Uncharacterized protein</fullName>
    </submittedName>
</protein>
<accession>A0AAE1FQ06</accession>
<dbReference type="AlphaFoldDB" id="A0AAE1FQ06"/>
<keyword evidence="2" id="KW-1185">Reference proteome</keyword>
<sequence>MPRDSKLTYALPPSLRATLSQAHVPTCNQPYVLSTTLTYQRLLPLRPTCSQDHIRSTNISTCHASPSSRTYLQPTVCAMHHTHTSVYHLYVPRDSKLSYPRLSSLRATLPHTQVPIVDPLYVLHTKRTYATCTTSTTMHPQAHVLTRCLPH</sequence>
<name>A0AAE1FQ06_PETCI</name>
<evidence type="ECO:0000313" key="1">
    <source>
        <dbReference type="EMBL" id="KAK3878368.1"/>
    </source>
</evidence>